<keyword evidence="2" id="KW-1185">Reference proteome</keyword>
<accession>A0ABX1TQY2</accession>
<dbReference type="RefSeq" id="WP_169065091.1">
    <property type="nucleotide sequence ID" value="NZ_SPMY01000006.1"/>
</dbReference>
<reference evidence="1 2" key="1">
    <citation type="submission" date="2019-03" db="EMBL/GenBank/DDBJ databases">
        <title>Metabolic reconstructions from genomes of highly enriched 'Candidatus Accumulibacter' and 'Candidatus Competibacter' bioreactor populations.</title>
        <authorList>
            <person name="Annavajhala M.K."/>
            <person name="Welles L."/>
            <person name="Abbas B."/>
            <person name="Sorokin D."/>
            <person name="Park H."/>
            <person name="Van Loosdrecht M."/>
            <person name="Chandran K."/>
        </authorList>
    </citation>
    <scope>NUCLEOTIDE SEQUENCE [LARGE SCALE GENOMIC DNA]</scope>
    <source>
        <strain evidence="1 2">SBR_S</strain>
    </source>
</reference>
<proteinExistence type="predicted"/>
<protein>
    <submittedName>
        <fullName evidence="1">Uncharacterized protein</fullName>
    </submittedName>
</protein>
<comment type="caution">
    <text evidence="1">The sequence shown here is derived from an EMBL/GenBank/DDBJ whole genome shotgun (WGS) entry which is preliminary data.</text>
</comment>
<organism evidence="1 2">
    <name type="scientific">Candidatus Accumulibacter phosphatis</name>
    <dbReference type="NCBI Taxonomy" id="327160"/>
    <lineage>
        <taxon>Bacteria</taxon>
        <taxon>Pseudomonadati</taxon>
        <taxon>Pseudomonadota</taxon>
        <taxon>Betaproteobacteria</taxon>
        <taxon>Candidatus Accumulibacter</taxon>
    </lineage>
</organism>
<dbReference type="Proteomes" id="UP000749010">
    <property type="component" value="Unassembled WGS sequence"/>
</dbReference>
<dbReference type="EMBL" id="SPMY01000006">
    <property type="protein sequence ID" value="NMQ26641.1"/>
    <property type="molecule type" value="Genomic_DNA"/>
</dbReference>
<sequence length="721" mass="74155">MTPDDPRDDRTAATYGHPVPVIQATGPAVAATFAARVFGKYFVAPVIRRGPSLVLRMLQPAGIAGDASTGKKGPTALDGVTEAPARPAVRLATSLDRQLVRPSHGASATWTPGWSWPQPVFMGRLLVQRNPLIVATAPLAPAAMTVVAPCALGVPLTMTRQATATAIALPGADRAKIPADTATTLAEHGMVVRRPTTSAGLSPVADPRHVTATAFRSTTAERILASSTATAHEVPPSMHDPAAGRAPTLAVPVVARSGAPSYAASRPASGLLRQVSMAGDQRLVQRKLLALPRLGTPVTAAIGGSFGGPSFGVRSSAAAPEHNYPAASAITATPSSDGTRQLTSTLPLTISAAGRSALPAAMTVVAPCALGVPLTMTRQATATAIALPGADRAKVPADTATTLAEHGMVVRRPTTSAGLSPVADPRHVTATAFRSTTAERILASSTATAHEVPPSMHDHAAGRAPTLAVPVVARSGAPSYAASRPASGLLRQVSMAGDQRLVQRKLLALPRLGTPVTAAIGGSFGGPSFGVRSSAAAPEHNYPAASAITATPSSDGTRQLTSTLPLTISAAGRSALPDARTTPERWQPARALIMPRQILDRPLVAGLERRHDLGDVLQAPDMTDLVVDVPTAAQPAAGTRPMATELTLRTSFAEENPLPTLVAATLGAATPTPTALATHQDLSSSQGGKVSSMSIEFLADRVFSILERRLVVERERRGIRS</sequence>
<evidence type="ECO:0000313" key="1">
    <source>
        <dbReference type="EMBL" id="NMQ26641.1"/>
    </source>
</evidence>
<gene>
    <name evidence="1" type="ORF">E4Q23_02015</name>
</gene>
<name>A0ABX1TQY2_9PROT</name>
<evidence type="ECO:0000313" key="2">
    <source>
        <dbReference type="Proteomes" id="UP000749010"/>
    </source>
</evidence>